<dbReference type="GO" id="GO:0004674">
    <property type="term" value="F:protein serine/threonine kinase activity"/>
    <property type="evidence" value="ECO:0007669"/>
    <property type="project" value="UniProtKB-KW"/>
</dbReference>
<keyword evidence="14" id="KW-1185">Reference proteome</keyword>
<evidence type="ECO:0000259" key="12">
    <source>
        <dbReference type="PROSITE" id="PS51473"/>
    </source>
</evidence>
<keyword evidence="8" id="KW-0675">Receptor</keyword>
<evidence type="ECO:0000256" key="8">
    <source>
        <dbReference type="ARBA" id="ARBA00023170"/>
    </source>
</evidence>
<dbReference type="PANTHER" id="PTHR47973">
    <property type="entry name" value="CYSTEINE-RICH RECEPTOR-LIKE PROTEIN KINASE 3"/>
    <property type="match status" value="1"/>
</dbReference>
<evidence type="ECO:0000256" key="5">
    <source>
        <dbReference type="ARBA" id="ARBA00022741"/>
    </source>
</evidence>
<proteinExistence type="predicted"/>
<dbReference type="AlphaFoldDB" id="A0AAV0N9W7"/>
<evidence type="ECO:0000256" key="2">
    <source>
        <dbReference type="ARBA" id="ARBA00022679"/>
    </source>
</evidence>
<keyword evidence="4" id="KW-0677">Repeat</keyword>
<dbReference type="Gene3D" id="3.30.430.20">
    <property type="entry name" value="Gnk2 domain, C-X8-C-X2-C motif"/>
    <property type="match status" value="2"/>
</dbReference>
<dbReference type="GO" id="GO:0005524">
    <property type="term" value="F:ATP binding"/>
    <property type="evidence" value="ECO:0007669"/>
    <property type="project" value="UniProtKB-KW"/>
</dbReference>
<evidence type="ECO:0000256" key="4">
    <source>
        <dbReference type="ARBA" id="ARBA00022737"/>
    </source>
</evidence>
<evidence type="ECO:0000256" key="6">
    <source>
        <dbReference type="ARBA" id="ARBA00022777"/>
    </source>
</evidence>
<keyword evidence="9" id="KW-0325">Glycoprotein</keyword>
<dbReference type="FunFam" id="1.10.510.10:FF:000336">
    <property type="entry name" value="Cysteine-rich receptor-like protein kinase 2"/>
    <property type="match status" value="1"/>
</dbReference>
<protein>
    <recommendedName>
        <fullName evidence="15">Cysteine-rich receptor-like protein kinase 42</fullName>
    </recommendedName>
</protein>
<feature type="domain" description="Gnk2-homologous" evidence="12">
    <location>
        <begin position="1"/>
        <end position="78"/>
    </location>
</feature>
<dbReference type="Pfam" id="PF01657">
    <property type="entry name" value="Stress-antifung"/>
    <property type="match status" value="2"/>
</dbReference>
<dbReference type="PROSITE" id="PS00108">
    <property type="entry name" value="PROTEIN_KINASE_ST"/>
    <property type="match status" value="1"/>
</dbReference>
<feature type="region of interest" description="Disordered" evidence="10">
    <location>
        <begin position="478"/>
        <end position="539"/>
    </location>
</feature>
<dbReference type="FunFam" id="3.30.430.20:FF:000029">
    <property type="entry name" value="Cysteine-rich receptor-like protein kinase 42"/>
    <property type="match status" value="1"/>
</dbReference>
<evidence type="ECO:0008006" key="15">
    <source>
        <dbReference type="Google" id="ProtNLM"/>
    </source>
</evidence>
<dbReference type="EMBL" id="CAMGYJ010000008">
    <property type="protein sequence ID" value="CAI0455136.1"/>
    <property type="molecule type" value="Genomic_DNA"/>
</dbReference>
<reference evidence="13" key="1">
    <citation type="submission" date="2022-08" db="EMBL/GenBank/DDBJ databases">
        <authorList>
            <person name="Gutierrez-Valencia J."/>
        </authorList>
    </citation>
    <scope>NUCLEOTIDE SEQUENCE</scope>
</reference>
<dbReference type="CDD" id="cd23509">
    <property type="entry name" value="Gnk2-like"/>
    <property type="match status" value="2"/>
</dbReference>
<organism evidence="13 14">
    <name type="scientific">Linum tenue</name>
    <dbReference type="NCBI Taxonomy" id="586396"/>
    <lineage>
        <taxon>Eukaryota</taxon>
        <taxon>Viridiplantae</taxon>
        <taxon>Streptophyta</taxon>
        <taxon>Embryophyta</taxon>
        <taxon>Tracheophyta</taxon>
        <taxon>Spermatophyta</taxon>
        <taxon>Magnoliopsida</taxon>
        <taxon>eudicotyledons</taxon>
        <taxon>Gunneridae</taxon>
        <taxon>Pentapetalae</taxon>
        <taxon>rosids</taxon>
        <taxon>fabids</taxon>
        <taxon>Malpighiales</taxon>
        <taxon>Linaceae</taxon>
        <taxon>Linum</taxon>
    </lineage>
</organism>
<dbReference type="PROSITE" id="PS51473">
    <property type="entry name" value="GNK2"/>
    <property type="match status" value="1"/>
</dbReference>
<dbReference type="CDD" id="cd14066">
    <property type="entry name" value="STKc_IRAK"/>
    <property type="match status" value="1"/>
</dbReference>
<accession>A0AAV0N9W7</accession>
<evidence type="ECO:0000313" key="13">
    <source>
        <dbReference type="EMBL" id="CAI0455136.1"/>
    </source>
</evidence>
<dbReference type="InterPro" id="IPR011009">
    <property type="entry name" value="Kinase-like_dom_sf"/>
</dbReference>
<dbReference type="InterPro" id="IPR000719">
    <property type="entry name" value="Prot_kinase_dom"/>
</dbReference>
<gene>
    <name evidence="13" type="ORF">LITE_LOCUS32221</name>
</gene>
<dbReference type="Gene3D" id="1.10.510.10">
    <property type="entry name" value="Transferase(Phosphotransferase) domain 1"/>
    <property type="match status" value="1"/>
</dbReference>
<keyword evidence="2" id="KW-0808">Transferase</keyword>
<feature type="domain" description="Protein kinase" evidence="11">
    <location>
        <begin position="199"/>
        <end position="486"/>
    </location>
</feature>
<evidence type="ECO:0000259" key="11">
    <source>
        <dbReference type="PROSITE" id="PS50011"/>
    </source>
</evidence>
<evidence type="ECO:0000256" key="9">
    <source>
        <dbReference type="ARBA" id="ARBA00023180"/>
    </source>
</evidence>
<dbReference type="InterPro" id="IPR001245">
    <property type="entry name" value="Ser-Thr/Tyr_kinase_cat_dom"/>
</dbReference>
<evidence type="ECO:0000256" key="7">
    <source>
        <dbReference type="ARBA" id="ARBA00022840"/>
    </source>
</evidence>
<dbReference type="InterPro" id="IPR052059">
    <property type="entry name" value="CR_Ser/Thr_kinase"/>
</dbReference>
<dbReference type="PROSITE" id="PS50011">
    <property type="entry name" value="PROTEIN_KINASE_DOM"/>
    <property type="match status" value="1"/>
</dbReference>
<dbReference type="InterPro" id="IPR002902">
    <property type="entry name" value="GNK2"/>
</dbReference>
<keyword evidence="7" id="KW-0067">ATP-binding</keyword>
<dbReference type="Pfam" id="PF07714">
    <property type="entry name" value="PK_Tyr_Ser-Thr"/>
    <property type="match status" value="1"/>
</dbReference>
<evidence type="ECO:0000256" key="10">
    <source>
        <dbReference type="SAM" id="MobiDB-lite"/>
    </source>
</evidence>
<dbReference type="FunFam" id="3.30.200.20:FF:000177">
    <property type="entry name" value="Cysteine-rich receptor-like protein kinase 2"/>
    <property type="match status" value="1"/>
</dbReference>
<dbReference type="SUPFAM" id="SSF56112">
    <property type="entry name" value="Protein kinase-like (PK-like)"/>
    <property type="match status" value="1"/>
</dbReference>
<dbReference type="Proteomes" id="UP001154282">
    <property type="component" value="Unassembled WGS sequence"/>
</dbReference>
<keyword evidence="6" id="KW-0418">Kinase</keyword>
<evidence type="ECO:0000313" key="14">
    <source>
        <dbReference type="Proteomes" id="UP001154282"/>
    </source>
</evidence>
<dbReference type="InterPro" id="IPR008271">
    <property type="entry name" value="Ser/Thr_kinase_AS"/>
</dbReference>
<keyword evidence="3" id="KW-0732">Signal</keyword>
<dbReference type="Gene3D" id="3.30.200.20">
    <property type="entry name" value="Phosphorylase Kinase, domain 1"/>
    <property type="match status" value="1"/>
</dbReference>
<evidence type="ECO:0000256" key="1">
    <source>
        <dbReference type="ARBA" id="ARBA00022527"/>
    </source>
</evidence>
<feature type="compositionally biased region" description="Low complexity" evidence="10">
    <location>
        <begin position="497"/>
        <end position="511"/>
    </location>
</feature>
<name>A0AAV0N9W7_9ROSI</name>
<keyword evidence="5" id="KW-0547">Nucleotide-binding</keyword>
<sequence>MDALSSQLINNKQKFATYHLNNSAIPFYALIQCHADLSQTDCLLCYAAARTKLPRCLPAVSARIYLDGCFLRYENYSFYTESVSPAIDNFTCGSAAAAGAEFEFAESVKYAVANCWESVGRDGCRECLSKAAAAVVGGCLPRREGRALNAGCYLKYSDHKFYGDEIATARRNLGKVSISFNRLSMNFKYETLEKATDYFSLSKKLGQGGAGTVFIGSLPNGQTVAVKRLIFNTSQWVEEFFNEVNLISGIQHKNLVKLLGCSIEGPESLLVYEYVPNKSLDQFLFEKNSKVVTLSWKQRLNIVVGAAEGLAYLHGERGSPVRIIHRDIKSSNVLLDEDFNAKIADFGLVRHFGADKSHLSTGIAGTIGYMAPEYLVRGQLTEKADVYSFGVLVLEIVSGKRCNAVIGESNSLLQAVWFYYRTNRLIEAVDSSLDSDFPADEALTVLRIGLLCSQASVSLRPSMGQVIEMLTNRDSEIAAPSQPPFMRGTDLMDPDASFRSRSTYSSVSGVSNGQSTKESSSLLSSITTGPARSQELIEE</sequence>
<comment type="caution">
    <text evidence="13">The sequence shown here is derived from an EMBL/GenBank/DDBJ whole genome shotgun (WGS) entry which is preliminary data.</text>
</comment>
<evidence type="ECO:0000256" key="3">
    <source>
        <dbReference type="ARBA" id="ARBA00022729"/>
    </source>
</evidence>
<dbReference type="SMART" id="SM00220">
    <property type="entry name" value="S_TKc"/>
    <property type="match status" value="1"/>
</dbReference>
<dbReference type="InterPro" id="IPR038408">
    <property type="entry name" value="GNK2_sf"/>
</dbReference>
<keyword evidence="1" id="KW-0723">Serine/threonine-protein kinase</keyword>